<feature type="binding site" evidence="18">
    <location>
        <position position="128"/>
    </location>
    <ligand>
        <name>ATP</name>
        <dbReference type="ChEBI" id="CHEBI:30616"/>
    </ligand>
</feature>
<dbReference type="InterPro" id="IPR000719">
    <property type="entry name" value="Prot_kinase_dom"/>
</dbReference>
<keyword evidence="11 19" id="KW-1133">Transmembrane helix</keyword>
<evidence type="ECO:0000259" key="20">
    <source>
        <dbReference type="PROSITE" id="PS50011"/>
    </source>
</evidence>
<keyword evidence="6 19" id="KW-0812">Transmembrane</keyword>
<comment type="subcellular location">
    <subcellularLocation>
        <location evidence="1">Membrane</location>
        <topology evidence="1">Single-pass type I membrane protein</topology>
    </subcellularLocation>
</comment>
<dbReference type="FunFam" id="1.10.510.10:FF:000302">
    <property type="entry name" value="Serine/threonine-protein kinase"/>
    <property type="match status" value="1"/>
</dbReference>
<dbReference type="PROSITE" id="PS00107">
    <property type="entry name" value="PROTEIN_KINASE_ATP"/>
    <property type="match status" value="2"/>
</dbReference>
<dbReference type="Pfam" id="PF00069">
    <property type="entry name" value="Pkinase"/>
    <property type="match status" value="2"/>
</dbReference>
<proteinExistence type="predicted"/>
<reference evidence="22 23" key="1">
    <citation type="submission" date="2019-09" db="EMBL/GenBank/DDBJ databases">
        <title>A chromosome-level genome assembly of the Chinese tupelo Nyssa sinensis.</title>
        <authorList>
            <person name="Yang X."/>
            <person name="Kang M."/>
            <person name="Yang Y."/>
            <person name="Xiong H."/>
            <person name="Wang M."/>
            <person name="Zhang Z."/>
            <person name="Wang Z."/>
            <person name="Wu H."/>
            <person name="Ma T."/>
            <person name="Liu J."/>
            <person name="Xi Z."/>
        </authorList>
    </citation>
    <scope>NUCLEOTIDE SEQUENCE [LARGE SCALE GENOMIC DNA]</scope>
    <source>
        <strain evidence="22">J267</strain>
        <tissue evidence="22">Leaf</tissue>
    </source>
</reference>
<dbReference type="FunFam" id="2.90.10.10:FF:000017">
    <property type="entry name" value="Putative receptor protein kinase ZmPK1"/>
    <property type="match status" value="1"/>
</dbReference>
<evidence type="ECO:0000256" key="9">
    <source>
        <dbReference type="ARBA" id="ARBA00022777"/>
    </source>
</evidence>
<dbReference type="PROSITE" id="PS50011">
    <property type="entry name" value="PROTEIN_KINASE_DOM"/>
    <property type="match status" value="2"/>
</dbReference>
<comment type="catalytic activity">
    <reaction evidence="17">
        <text>L-seryl-[protein] + ATP = O-phospho-L-seryl-[protein] + ADP + H(+)</text>
        <dbReference type="Rhea" id="RHEA:17989"/>
        <dbReference type="Rhea" id="RHEA-COMP:9863"/>
        <dbReference type="Rhea" id="RHEA-COMP:11604"/>
        <dbReference type="ChEBI" id="CHEBI:15378"/>
        <dbReference type="ChEBI" id="CHEBI:29999"/>
        <dbReference type="ChEBI" id="CHEBI:30616"/>
        <dbReference type="ChEBI" id="CHEBI:83421"/>
        <dbReference type="ChEBI" id="CHEBI:456216"/>
        <dbReference type="EC" id="2.7.11.1"/>
    </reaction>
</comment>
<keyword evidence="4" id="KW-0245">EGF-like domain</keyword>
<keyword evidence="8 18" id="KW-0547">Nucleotide-binding</keyword>
<dbReference type="FunFam" id="2.90.10.10:FF:000015">
    <property type="entry name" value="Serine/threonine-protein kinase"/>
    <property type="match status" value="1"/>
</dbReference>
<dbReference type="InterPro" id="IPR036426">
    <property type="entry name" value="Bulb-type_lectin_dom_sf"/>
</dbReference>
<dbReference type="Gene3D" id="3.30.200.20">
    <property type="entry name" value="Phosphorylase Kinase, domain 1"/>
    <property type="match status" value="2"/>
</dbReference>
<feature type="domain" description="Bulb-type lectin" evidence="21">
    <location>
        <begin position="340"/>
        <end position="463"/>
    </location>
</feature>
<dbReference type="InterPro" id="IPR000858">
    <property type="entry name" value="S_locus_glycoprot_dom"/>
</dbReference>
<keyword evidence="14" id="KW-0675">Receptor</keyword>
<keyword evidence="15" id="KW-0325">Glycoprotein</keyword>
<feature type="domain" description="Protein kinase" evidence="20">
    <location>
        <begin position="826"/>
        <end position="1111"/>
    </location>
</feature>
<dbReference type="FunFam" id="3.30.200.20:FF:000059">
    <property type="entry name" value="S-receptor-like serine/threonine-protein kinase"/>
    <property type="match status" value="2"/>
</dbReference>
<keyword evidence="7" id="KW-0732">Signal</keyword>
<feature type="binding site" evidence="18">
    <location>
        <position position="854"/>
    </location>
    <ligand>
        <name>ATP</name>
        <dbReference type="ChEBI" id="CHEBI:30616"/>
    </ligand>
</feature>
<keyword evidence="23" id="KW-1185">Reference proteome</keyword>
<dbReference type="SMART" id="SM00108">
    <property type="entry name" value="B_lectin"/>
    <property type="match status" value="1"/>
</dbReference>
<evidence type="ECO:0000256" key="14">
    <source>
        <dbReference type="ARBA" id="ARBA00023170"/>
    </source>
</evidence>
<dbReference type="InterPro" id="IPR017441">
    <property type="entry name" value="Protein_kinase_ATP_BS"/>
</dbReference>
<evidence type="ECO:0000256" key="3">
    <source>
        <dbReference type="ARBA" id="ARBA00022527"/>
    </source>
</evidence>
<dbReference type="SUPFAM" id="SSF51110">
    <property type="entry name" value="alpha-D-mannose-specific plant lectins"/>
    <property type="match status" value="1"/>
</dbReference>
<evidence type="ECO:0000256" key="12">
    <source>
        <dbReference type="ARBA" id="ARBA00023136"/>
    </source>
</evidence>
<gene>
    <name evidence="22" type="ORF">F0562_035845</name>
</gene>
<evidence type="ECO:0000256" key="13">
    <source>
        <dbReference type="ARBA" id="ARBA00023157"/>
    </source>
</evidence>
<keyword evidence="13" id="KW-1015">Disulfide bond</keyword>
<evidence type="ECO:0000256" key="1">
    <source>
        <dbReference type="ARBA" id="ARBA00004479"/>
    </source>
</evidence>
<keyword evidence="10 18" id="KW-0067">ATP-binding</keyword>
<feature type="transmembrane region" description="Helical" evidence="19">
    <location>
        <begin position="43"/>
        <end position="67"/>
    </location>
</feature>
<evidence type="ECO:0000259" key="21">
    <source>
        <dbReference type="PROSITE" id="PS50927"/>
    </source>
</evidence>
<evidence type="ECO:0000256" key="10">
    <source>
        <dbReference type="ARBA" id="ARBA00022840"/>
    </source>
</evidence>
<dbReference type="PANTHER" id="PTHR47974:SF3">
    <property type="entry name" value="RECEPTOR-LIKE SERINE_THREONINE-PROTEIN KINASE"/>
    <property type="match status" value="1"/>
</dbReference>
<evidence type="ECO:0000256" key="19">
    <source>
        <dbReference type="SAM" id="Phobius"/>
    </source>
</evidence>
<dbReference type="Pfam" id="PF00954">
    <property type="entry name" value="S_locus_glycop"/>
    <property type="match status" value="1"/>
</dbReference>
<dbReference type="SMART" id="SM00220">
    <property type="entry name" value="S_TKc"/>
    <property type="match status" value="2"/>
</dbReference>
<dbReference type="AlphaFoldDB" id="A0A5J5ACY6"/>
<evidence type="ECO:0000256" key="15">
    <source>
        <dbReference type="ARBA" id="ARBA00023180"/>
    </source>
</evidence>
<accession>A0A5J5ACY6</accession>
<keyword evidence="5" id="KW-0808">Transferase</keyword>
<dbReference type="GO" id="GO:0004674">
    <property type="term" value="F:protein serine/threonine kinase activity"/>
    <property type="evidence" value="ECO:0007669"/>
    <property type="project" value="UniProtKB-KW"/>
</dbReference>
<sequence length="1111" mass="125317">MPKNLMSSIDEPVKEFKLDCSSQAPKQLDRVYKKKGGNWSLRFLLWFACAVGLIEIISVVMVWCFLYRTHQQSVAPMNGYMLAATGFRKFKYSELKKATRGFSEEIGRGGGGVVYKGELADHRVAAIKQLNTANQGEAEFLAEVSTIGRLNHMNLIEVWGYCVEGKNRLLVYEYMEHGSLAENLSANTLDWEKRFEIAVGTAKGLAYLHEECLEWVLHCDVKPQNILLDSNHQPKVADFGLSKLLNRVGENNSSFSRIRGTRGYMAPEWISNLPITSKVDVYSYGVVVLEMVTGNSPTTGVHAIGNAGGREQTQLVNWVREKINGGASTTSWIEEIADPTMEGSSLSVEKPEDILISPNGLFSAGFHPVGVNAYCFAIWFTKPSNGRHNRTIVWVANRDQPVNGKLSKFSLLKDGNLILTDADGSIFWATSTVSASSVQLHLHDSGNLVLLNSDGVILWQSFDSPTDTLLPKQALTKYTKLVSSRSQTNHSSGFYKMLFGDDNVLRLIYDGPDTSSIYWPDPWLLSYEAGRSRYNDTRIAVFDSRGHFLSSDRVEFLAADFGLGIQRRLILDFDGNLRLYSLQETTGTWVVSWHAMTKPCGIHNSCGPNSLCNYDPFSGRKCSCLPKFKMKNQTDWSYGCEPKFNLSCNPSEVAFVEVLHSEFYGYNIKILRNYSFESCKRKCLEFCDCLGFQHKFEDDGVYYCYPKRVFRTGHNSPSFIQTLYLKVPINLQSSIDEPEKEFKLDCSRQVTKQLERVYKKRRENRSLKFLLWFASAIGGVEIICISLMCCFLYRTHQKSGEAKNGYLLAATGFRKFTYSELNKATRGFREEIGRGGGGVVYKGVLADHRVAAIKRLNEANQGEAEFLAEVSTIGRLNHMNLIEMWGYCVEGKHRLLVYEYMDHGSLAENLYSNALDWEKRFEIAVGTAKGLAYLHEECLEWVLHCDVKPPNILLDSNYQPKVADFGLSKLLNRGGENISSFSRIRGTRGYMAPEWIFNLPITSKVDVYSYGVVVLEMVTGKSPATGIHAIGEGREMEQGRLVEWVREKINGGGLTSSWMEEIIAPMMSGKYDMGRMEILVRVALQCVEEDKDARPTMSQVLEMLLRHQNDY</sequence>
<evidence type="ECO:0000256" key="11">
    <source>
        <dbReference type="ARBA" id="ARBA00022989"/>
    </source>
</evidence>
<feature type="domain" description="Protein kinase" evidence="20">
    <location>
        <begin position="100"/>
        <end position="362"/>
    </location>
</feature>
<dbReference type="Pfam" id="PF01453">
    <property type="entry name" value="B_lectin"/>
    <property type="match status" value="1"/>
</dbReference>
<dbReference type="PROSITE" id="PS50927">
    <property type="entry name" value="BULB_LECTIN"/>
    <property type="match status" value="1"/>
</dbReference>
<dbReference type="InterPro" id="IPR001480">
    <property type="entry name" value="Bulb-type_lectin_dom"/>
</dbReference>
<evidence type="ECO:0000256" key="18">
    <source>
        <dbReference type="PROSITE-ProRule" id="PRU10141"/>
    </source>
</evidence>
<dbReference type="GO" id="GO:0048544">
    <property type="term" value="P:recognition of pollen"/>
    <property type="evidence" value="ECO:0007669"/>
    <property type="project" value="InterPro"/>
</dbReference>
<keyword evidence="12 19" id="KW-0472">Membrane</keyword>
<dbReference type="Proteomes" id="UP000325577">
    <property type="component" value="Linkage Group LG21"/>
</dbReference>
<name>A0A5J5ACY6_9ASTE</name>
<protein>
    <recommendedName>
        <fullName evidence="2">non-specific serine/threonine protein kinase</fullName>
        <ecNumber evidence="2">2.7.11.1</ecNumber>
    </recommendedName>
</protein>
<evidence type="ECO:0000256" key="5">
    <source>
        <dbReference type="ARBA" id="ARBA00022679"/>
    </source>
</evidence>
<dbReference type="GO" id="GO:0005524">
    <property type="term" value="F:ATP binding"/>
    <property type="evidence" value="ECO:0007669"/>
    <property type="project" value="UniProtKB-UniRule"/>
</dbReference>
<evidence type="ECO:0000313" key="23">
    <source>
        <dbReference type="Proteomes" id="UP000325577"/>
    </source>
</evidence>
<evidence type="ECO:0000256" key="7">
    <source>
        <dbReference type="ARBA" id="ARBA00022729"/>
    </source>
</evidence>
<dbReference type="Gene3D" id="2.90.10.30">
    <property type="match status" value="1"/>
</dbReference>
<dbReference type="OrthoDB" id="619632at2759"/>
<dbReference type="CDD" id="cd00028">
    <property type="entry name" value="B_lectin"/>
    <property type="match status" value="1"/>
</dbReference>
<dbReference type="InterPro" id="IPR011009">
    <property type="entry name" value="Kinase-like_dom_sf"/>
</dbReference>
<dbReference type="PROSITE" id="PS00108">
    <property type="entry name" value="PROTEIN_KINASE_ST"/>
    <property type="match status" value="2"/>
</dbReference>
<evidence type="ECO:0000256" key="17">
    <source>
        <dbReference type="ARBA" id="ARBA00048679"/>
    </source>
</evidence>
<dbReference type="CDD" id="cd14066">
    <property type="entry name" value="STKc_IRAK"/>
    <property type="match status" value="1"/>
</dbReference>
<dbReference type="GO" id="GO:0016020">
    <property type="term" value="C:membrane"/>
    <property type="evidence" value="ECO:0007669"/>
    <property type="project" value="UniProtKB-SubCell"/>
</dbReference>
<dbReference type="SUPFAM" id="SSF56112">
    <property type="entry name" value="Protein kinase-like (PK-like)"/>
    <property type="match status" value="2"/>
</dbReference>
<evidence type="ECO:0000256" key="16">
    <source>
        <dbReference type="ARBA" id="ARBA00047899"/>
    </source>
</evidence>
<dbReference type="InterPro" id="IPR008271">
    <property type="entry name" value="Ser/Thr_kinase_AS"/>
</dbReference>
<dbReference type="Gene3D" id="1.10.510.10">
    <property type="entry name" value="Transferase(Phosphotransferase) domain 1"/>
    <property type="match status" value="2"/>
</dbReference>
<evidence type="ECO:0000256" key="6">
    <source>
        <dbReference type="ARBA" id="ARBA00022692"/>
    </source>
</evidence>
<evidence type="ECO:0000256" key="2">
    <source>
        <dbReference type="ARBA" id="ARBA00012513"/>
    </source>
</evidence>
<dbReference type="PANTHER" id="PTHR47974">
    <property type="entry name" value="OS07G0415500 PROTEIN"/>
    <property type="match status" value="1"/>
</dbReference>
<evidence type="ECO:0000256" key="8">
    <source>
        <dbReference type="ARBA" id="ARBA00022741"/>
    </source>
</evidence>
<dbReference type="EC" id="2.7.11.1" evidence="2"/>
<dbReference type="FunFam" id="1.10.510.10:FF:000537">
    <property type="entry name" value="Putative receptor-like protein kinase"/>
    <property type="match status" value="1"/>
</dbReference>
<feature type="transmembrane region" description="Helical" evidence="19">
    <location>
        <begin position="769"/>
        <end position="794"/>
    </location>
</feature>
<keyword evidence="9" id="KW-0418">Kinase</keyword>
<keyword evidence="3" id="KW-0723">Serine/threonine-protein kinase</keyword>
<dbReference type="EMBL" id="CM018045">
    <property type="protein sequence ID" value="KAA8528490.1"/>
    <property type="molecule type" value="Genomic_DNA"/>
</dbReference>
<comment type="catalytic activity">
    <reaction evidence="16">
        <text>L-threonyl-[protein] + ATP = O-phospho-L-threonyl-[protein] + ADP + H(+)</text>
        <dbReference type="Rhea" id="RHEA:46608"/>
        <dbReference type="Rhea" id="RHEA-COMP:11060"/>
        <dbReference type="Rhea" id="RHEA-COMP:11605"/>
        <dbReference type="ChEBI" id="CHEBI:15378"/>
        <dbReference type="ChEBI" id="CHEBI:30013"/>
        <dbReference type="ChEBI" id="CHEBI:30616"/>
        <dbReference type="ChEBI" id="CHEBI:61977"/>
        <dbReference type="ChEBI" id="CHEBI:456216"/>
        <dbReference type="EC" id="2.7.11.1"/>
    </reaction>
</comment>
<organism evidence="22 23">
    <name type="scientific">Nyssa sinensis</name>
    <dbReference type="NCBI Taxonomy" id="561372"/>
    <lineage>
        <taxon>Eukaryota</taxon>
        <taxon>Viridiplantae</taxon>
        <taxon>Streptophyta</taxon>
        <taxon>Embryophyta</taxon>
        <taxon>Tracheophyta</taxon>
        <taxon>Spermatophyta</taxon>
        <taxon>Magnoliopsida</taxon>
        <taxon>eudicotyledons</taxon>
        <taxon>Gunneridae</taxon>
        <taxon>Pentapetalae</taxon>
        <taxon>asterids</taxon>
        <taxon>Cornales</taxon>
        <taxon>Nyssaceae</taxon>
        <taxon>Nyssa</taxon>
    </lineage>
</organism>
<evidence type="ECO:0000256" key="4">
    <source>
        <dbReference type="ARBA" id="ARBA00022536"/>
    </source>
</evidence>
<evidence type="ECO:0000313" key="22">
    <source>
        <dbReference type="EMBL" id="KAA8528490.1"/>
    </source>
</evidence>